<accession>A0A0F8YZ60</accession>
<organism evidence="2">
    <name type="scientific">marine sediment metagenome</name>
    <dbReference type="NCBI Taxonomy" id="412755"/>
    <lineage>
        <taxon>unclassified sequences</taxon>
        <taxon>metagenomes</taxon>
        <taxon>ecological metagenomes</taxon>
    </lineage>
</organism>
<dbReference type="EMBL" id="LAZR01050732">
    <property type="protein sequence ID" value="KKK86693.1"/>
    <property type="molecule type" value="Genomic_DNA"/>
</dbReference>
<protein>
    <submittedName>
        <fullName evidence="2">Uncharacterized protein</fullName>
    </submittedName>
</protein>
<dbReference type="AlphaFoldDB" id="A0A0F8YZ60"/>
<reference evidence="2" key="1">
    <citation type="journal article" date="2015" name="Nature">
        <title>Complex archaea that bridge the gap between prokaryotes and eukaryotes.</title>
        <authorList>
            <person name="Spang A."/>
            <person name="Saw J.H."/>
            <person name="Jorgensen S.L."/>
            <person name="Zaremba-Niedzwiedzka K."/>
            <person name="Martijn J."/>
            <person name="Lind A.E."/>
            <person name="van Eijk R."/>
            <person name="Schleper C."/>
            <person name="Guy L."/>
            <person name="Ettema T.J."/>
        </authorList>
    </citation>
    <scope>NUCLEOTIDE SEQUENCE</scope>
</reference>
<gene>
    <name evidence="2" type="ORF">LCGC14_2760700</name>
</gene>
<feature type="non-terminal residue" evidence="2">
    <location>
        <position position="1"/>
    </location>
</feature>
<evidence type="ECO:0000313" key="2">
    <source>
        <dbReference type="EMBL" id="KKK86693.1"/>
    </source>
</evidence>
<sequence>TEHQEFDRIPIFIFPIGGLPDTGELAKGRRGQDWKGEIGQSFIATNENVYKTVNKWWTYILQLIRDTAQARTFEKTNSTAQIVKPEEWNARGGHFKLGLQDDIGFIQPPAIPVELRSVQLDLEAMEQRGGPSWTMFGSVQQGMTTFAMSQVVATTNQMAKPYHNGIIDLYTDMDNFFYRMIKKNKFRPYGIGLPENLPAGVKLSAAYELRIPGDLIQRATTARMLNPEFELSDERIMAELFPEIKNPMEELANVRAGKSRKDLIFAALSLVESLKQEAKQLRDAGDISGAELFEKAAEKKEQEILGTPQQPATPGQEKKVRVRPEVSPPPRPAGERNR</sequence>
<comment type="caution">
    <text evidence="2">The sequence shown here is derived from an EMBL/GenBank/DDBJ whole genome shotgun (WGS) entry which is preliminary data.</text>
</comment>
<proteinExistence type="predicted"/>
<evidence type="ECO:0000256" key="1">
    <source>
        <dbReference type="SAM" id="MobiDB-lite"/>
    </source>
</evidence>
<name>A0A0F8YZ60_9ZZZZ</name>
<feature type="region of interest" description="Disordered" evidence="1">
    <location>
        <begin position="298"/>
        <end position="338"/>
    </location>
</feature>